<protein>
    <submittedName>
        <fullName evidence="1">Uncharacterized protein</fullName>
    </submittedName>
</protein>
<accession>A0ABW7FIN7</accession>
<name>A0ABW7FIN7_9BURK</name>
<evidence type="ECO:0000313" key="2">
    <source>
        <dbReference type="Proteomes" id="UP001606301"/>
    </source>
</evidence>
<dbReference type="EMBL" id="JBIGHW010000005">
    <property type="protein sequence ID" value="MFG6441202.1"/>
    <property type="molecule type" value="Genomic_DNA"/>
</dbReference>
<dbReference type="Proteomes" id="UP001606301">
    <property type="component" value="Unassembled WGS sequence"/>
</dbReference>
<comment type="caution">
    <text evidence="1">The sequence shown here is derived from an EMBL/GenBank/DDBJ whole genome shotgun (WGS) entry which is preliminary data.</text>
</comment>
<keyword evidence="2" id="KW-1185">Reference proteome</keyword>
<reference evidence="1 2" key="1">
    <citation type="submission" date="2024-08" db="EMBL/GenBank/DDBJ databases">
        <authorList>
            <person name="Lu H."/>
        </authorList>
    </citation>
    <scope>NUCLEOTIDE SEQUENCE [LARGE SCALE GENOMIC DNA]</scope>
    <source>
        <strain evidence="1 2">LKC17W</strain>
    </source>
</reference>
<dbReference type="RefSeq" id="WP_394397536.1">
    <property type="nucleotide sequence ID" value="NZ_JBIGHW010000005.1"/>
</dbReference>
<proteinExistence type="predicted"/>
<gene>
    <name evidence="1" type="ORF">ACG0Z3_10980</name>
</gene>
<organism evidence="1 2">
    <name type="scientific">Pelomonas margarita</name>
    <dbReference type="NCBI Taxonomy" id="3299031"/>
    <lineage>
        <taxon>Bacteria</taxon>
        <taxon>Pseudomonadati</taxon>
        <taxon>Pseudomonadota</taxon>
        <taxon>Betaproteobacteria</taxon>
        <taxon>Burkholderiales</taxon>
        <taxon>Sphaerotilaceae</taxon>
        <taxon>Roseateles</taxon>
    </lineage>
</organism>
<evidence type="ECO:0000313" key="1">
    <source>
        <dbReference type="EMBL" id="MFG6441202.1"/>
    </source>
</evidence>
<sequence>MFAYSGRSSGCQSPNAVKRLHATVTSPSNAPNSKASTVPISAETYAKLISLADQAPLECLSITSRTLACAKTLGYNQIGQIRSTPASRLAGDLGQERADELQRALNDFGMRQTGTAA</sequence>